<dbReference type="InterPro" id="IPR036390">
    <property type="entry name" value="WH_DNA-bd_sf"/>
</dbReference>
<dbReference type="PROSITE" id="PS50987">
    <property type="entry name" value="HTH_ARSR_2"/>
    <property type="match status" value="1"/>
</dbReference>
<dbReference type="PRINTS" id="PR00778">
    <property type="entry name" value="HTHARSR"/>
</dbReference>
<sequence>MYKISLATDMSVKTKILADPMDAAAQDAAALMKALSNPGRLRILCALVPGQVSVGELEKTLDASQSYVSGQLLRLRNEGLVTCEREGRSQLYSLADPRVRPILERIYEVFCPDT</sequence>
<organism evidence="5 6">
    <name type="scientific">Yoonia sediminilitoris</name>
    <dbReference type="NCBI Taxonomy" id="1286148"/>
    <lineage>
        <taxon>Bacteria</taxon>
        <taxon>Pseudomonadati</taxon>
        <taxon>Pseudomonadota</taxon>
        <taxon>Alphaproteobacteria</taxon>
        <taxon>Rhodobacterales</taxon>
        <taxon>Paracoccaceae</taxon>
        <taxon>Yoonia</taxon>
    </lineage>
</organism>
<keyword evidence="3" id="KW-0804">Transcription</keyword>
<evidence type="ECO:0000256" key="3">
    <source>
        <dbReference type="ARBA" id="ARBA00023163"/>
    </source>
</evidence>
<evidence type="ECO:0000256" key="1">
    <source>
        <dbReference type="ARBA" id="ARBA00023015"/>
    </source>
</evidence>
<keyword evidence="6" id="KW-1185">Reference proteome</keyword>
<dbReference type="AlphaFoldDB" id="A0A2T6KQR0"/>
<dbReference type="InterPro" id="IPR011991">
    <property type="entry name" value="ArsR-like_HTH"/>
</dbReference>
<evidence type="ECO:0000256" key="2">
    <source>
        <dbReference type="ARBA" id="ARBA00023125"/>
    </source>
</evidence>
<evidence type="ECO:0000313" key="6">
    <source>
        <dbReference type="Proteomes" id="UP000244523"/>
    </source>
</evidence>
<dbReference type="InterPro" id="IPR001845">
    <property type="entry name" value="HTH_ArsR_DNA-bd_dom"/>
</dbReference>
<dbReference type="Gene3D" id="1.10.10.10">
    <property type="entry name" value="Winged helix-like DNA-binding domain superfamily/Winged helix DNA-binding domain"/>
    <property type="match status" value="1"/>
</dbReference>
<protein>
    <submittedName>
        <fullName evidence="5">ArsR family transcriptional regulator</fullName>
    </submittedName>
</protein>
<dbReference type="SUPFAM" id="SSF46785">
    <property type="entry name" value="Winged helix' DNA-binding domain"/>
    <property type="match status" value="1"/>
</dbReference>
<evidence type="ECO:0000259" key="4">
    <source>
        <dbReference type="PROSITE" id="PS50987"/>
    </source>
</evidence>
<evidence type="ECO:0000313" key="5">
    <source>
        <dbReference type="EMBL" id="PUB18897.1"/>
    </source>
</evidence>
<dbReference type="CDD" id="cd00090">
    <property type="entry name" value="HTH_ARSR"/>
    <property type="match status" value="1"/>
</dbReference>
<dbReference type="Proteomes" id="UP000244523">
    <property type="component" value="Unassembled WGS sequence"/>
</dbReference>
<name>A0A2T6KQR0_9RHOB</name>
<proteinExistence type="predicted"/>
<gene>
    <name evidence="5" type="ORF">C8N45_101488</name>
</gene>
<dbReference type="SMART" id="SM00418">
    <property type="entry name" value="HTH_ARSR"/>
    <property type="match status" value="1"/>
</dbReference>
<dbReference type="PANTHER" id="PTHR43132">
    <property type="entry name" value="ARSENICAL RESISTANCE OPERON REPRESSOR ARSR-RELATED"/>
    <property type="match status" value="1"/>
</dbReference>
<dbReference type="GO" id="GO:0003677">
    <property type="term" value="F:DNA binding"/>
    <property type="evidence" value="ECO:0007669"/>
    <property type="project" value="UniProtKB-KW"/>
</dbReference>
<feature type="domain" description="HTH arsR-type" evidence="4">
    <location>
        <begin position="20"/>
        <end position="114"/>
    </location>
</feature>
<dbReference type="GO" id="GO:0003700">
    <property type="term" value="F:DNA-binding transcription factor activity"/>
    <property type="evidence" value="ECO:0007669"/>
    <property type="project" value="InterPro"/>
</dbReference>
<keyword evidence="1" id="KW-0805">Transcription regulation</keyword>
<dbReference type="NCBIfam" id="NF033788">
    <property type="entry name" value="HTH_metalloreg"/>
    <property type="match status" value="1"/>
</dbReference>
<dbReference type="Pfam" id="PF01022">
    <property type="entry name" value="HTH_5"/>
    <property type="match status" value="1"/>
</dbReference>
<reference evidence="5 6" key="1">
    <citation type="submission" date="2018-04" db="EMBL/GenBank/DDBJ databases">
        <title>Genomic Encyclopedia of Archaeal and Bacterial Type Strains, Phase II (KMG-II): from individual species to whole genera.</title>
        <authorList>
            <person name="Goeker M."/>
        </authorList>
    </citation>
    <scope>NUCLEOTIDE SEQUENCE [LARGE SCALE GENOMIC DNA]</scope>
    <source>
        <strain evidence="5 6">DSM 29955</strain>
    </source>
</reference>
<accession>A0A2T6KQR0</accession>
<dbReference type="PANTHER" id="PTHR43132:SF2">
    <property type="entry name" value="ARSENICAL RESISTANCE OPERON REPRESSOR ARSR-RELATED"/>
    <property type="match status" value="1"/>
</dbReference>
<dbReference type="InterPro" id="IPR036388">
    <property type="entry name" value="WH-like_DNA-bd_sf"/>
</dbReference>
<dbReference type="InterPro" id="IPR051011">
    <property type="entry name" value="Metal_resp_trans_reg"/>
</dbReference>
<dbReference type="EMBL" id="QBUD01000001">
    <property type="protein sequence ID" value="PUB18897.1"/>
    <property type="molecule type" value="Genomic_DNA"/>
</dbReference>
<keyword evidence="2" id="KW-0238">DNA-binding</keyword>
<comment type="caution">
    <text evidence="5">The sequence shown here is derived from an EMBL/GenBank/DDBJ whole genome shotgun (WGS) entry which is preliminary data.</text>
</comment>